<organism evidence="1 2">
    <name type="scientific">Paludibaculum fermentans</name>
    <dbReference type="NCBI Taxonomy" id="1473598"/>
    <lineage>
        <taxon>Bacteria</taxon>
        <taxon>Pseudomonadati</taxon>
        <taxon>Acidobacteriota</taxon>
        <taxon>Terriglobia</taxon>
        <taxon>Bryobacterales</taxon>
        <taxon>Bryobacteraceae</taxon>
        <taxon>Paludibaculum</taxon>
    </lineage>
</organism>
<reference evidence="1 2" key="1">
    <citation type="submission" date="2020-10" db="EMBL/GenBank/DDBJ databases">
        <title>Complete genome sequence of Paludibaculum fermentans P105T, a facultatively anaerobic acidobacterium capable of dissimilatory Fe(III) reduction.</title>
        <authorList>
            <person name="Dedysh S.N."/>
            <person name="Beletsky A.V."/>
            <person name="Kulichevskaya I.S."/>
            <person name="Mardanov A.V."/>
            <person name="Ravin N.V."/>
        </authorList>
    </citation>
    <scope>NUCLEOTIDE SEQUENCE [LARGE SCALE GENOMIC DNA]</scope>
    <source>
        <strain evidence="1 2">P105</strain>
    </source>
</reference>
<dbReference type="RefSeq" id="WP_194446788.1">
    <property type="nucleotide sequence ID" value="NZ_CP063849.1"/>
</dbReference>
<keyword evidence="2" id="KW-1185">Reference proteome</keyword>
<dbReference type="EMBL" id="CP063849">
    <property type="protein sequence ID" value="QOY85118.1"/>
    <property type="molecule type" value="Genomic_DNA"/>
</dbReference>
<sequence length="108" mass="11457">MALSKGKALAIAMGLAFDSELRRSISAAPTPDQIRDSVAARIPLTEAEANGVNWNQLIFHGQLNTNPQAIRQAFAAEMGPYGGGPCPSRAELDLILQAMDSLPLELPS</sequence>
<gene>
    <name evidence="1" type="ORF">IRI77_19985</name>
</gene>
<dbReference type="AlphaFoldDB" id="A0A7S7SHX9"/>
<proteinExistence type="predicted"/>
<evidence type="ECO:0000313" key="2">
    <source>
        <dbReference type="Proteomes" id="UP000593892"/>
    </source>
</evidence>
<accession>A0A7S7SHX9</accession>
<dbReference type="KEGG" id="pfer:IRI77_19985"/>
<evidence type="ECO:0000313" key="1">
    <source>
        <dbReference type="EMBL" id="QOY85118.1"/>
    </source>
</evidence>
<name>A0A7S7SHX9_PALFE</name>
<dbReference type="Proteomes" id="UP000593892">
    <property type="component" value="Chromosome"/>
</dbReference>
<protein>
    <submittedName>
        <fullName evidence="1">Uncharacterized protein</fullName>
    </submittedName>
</protein>